<sequence>MKKISLSCMILVVFSVLLSACGFGPGSAISGPKDSGTIVVGSKNFSENIIVGDMEYYLLKAKLKGVNVENKANLGSTAVLWNALQSGQLDTYVDYTGTGLVDILKMPVTHNPDEAYQTVKKEYPTRYHIDWLNPMGFNDTYAVAVPKTIAEKYHLKKISDLAPIASQLVFGGEPDYFTRPDAYPGLSNTYGLHFQSLKQIDVGLKYQAAANNQVQVLDVYSTDGNLLRYGMTVLEDDKHFFPPYYAAPIVRESTLKAHPEISSILNSLQNTLTDSSMLQLNYQVDVQHKSPDDVAQQFLKSKGLL</sequence>
<evidence type="ECO:0000259" key="2">
    <source>
        <dbReference type="Pfam" id="PF04069"/>
    </source>
</evidence>
<dbReference type="SUPFAM" id="SSF53850">
    <property type="entry name" value="Periplasmic binding protein-like II"/>
    <property type="match status" value="1"/>
</dbReference>
<evidence type="ECO:0000313" key="4">
    <source>
        <dbReference type="Proteomes" id="UP000004508"/>
    </source>
</evidence>
<feature type="chain" id="PRO_5003088478" evidence="1">
    <location>
        <begin position="21"/>
        <end position="305"/>
    </location>
</feature>
<dbReference type="AlphaFoldDB" id="D6TSH2"/>
<dbReference type="Gene3D" id="3.40.190.120">
    <property type="entry name" value="Osmoprotection protein (prox), domain 2"/>
    <property type="match status" value="1"/>
</dbReference>
<proteinExistence type="predicted"/>
<evidence type="ECO:0000256" key="1">
    <source>
        <dbReference type="SAM" id="SignalP"/>
    </source>
</evidence>
<feature type="domain" description="ABC-type glycine betaine transport system substrate-binding" evidence="2">
    <location>
        <begin position="37"/>
        <end position="300"/>
    </location>
</feature>
<comment type="caution">
    <text evidence="3">The sequence shown here is derived from an EMBL/GenBank/DDBJ whole genome shotgun (WGS) entry which is preliminary data.</text>
</comment>
<dbReference type="EMBL" id="ADVG01000003">
    <property type="protein sequence ID" value="EFH83373.1"/>
    <property type="molecule type" value="Genomic_DNA"/>
</dbReference>
<dbReference type="GO" id="GO:0022857">
    <property type="term" value="F:transmembrane transporter activity"/>
    <property type="evidence" value="ECO:0007669"/>
    <property type="project" value="InterPro"/>
</dbReference>
<gene>
    <name evidence="3" type="ORF">Krac_4329</name>
</gene>
<dbReference type="InParanoid" id="D6TSH2"/>
<dbReference type="OrthoDB" id="9801163at2"/>
<dbReference type="STRING" id="485913.Krac_4329"/>
<dbReference type="Gene3D" id="3.40.190.10">
    <property type="entry name" value="Periplasmic binding protein-like II"/>
    <property type="match status" value="1"/>
</dbReference>
<dbReference type="CDD" id="cd13528">
    <property type="entry name" value="PBP2_osmoprotectants"/>
    <property type="match status" value="1"/>
</dbReference>
<dbReference type="Proteomes" id="UP000004508">
    <property type="component" value="Unassembled WGS sequence"/>
</dbReference>
<accession>D6TSH2</accession>
<keyword evidence="4" id="KW-1185">Reference proteome</keyword>
<dbReference type="FunCoup" id="D6TSH2">
    <property type="interactions" value="153"/>
</dbReference>
<dbReference type="PROSITE" id="PS51257">
    <property type="entry name" value="PROKAR_LIPOPROTEIN"/>
    <property type="match status" value="1"/>
</dbReference>
<feature type="signal peptide" evidence="1">
    <location>
        <begin position="1"/>
        <end position="20"/>
    </location>
</feature>
<keyword evidence="1" id="KW-0732">Signal</keyword>
<organism evidence="3 4">
    <name type="scientific">Ktedonobacter racemifer DSM 44963</name>
    <dbReference type="NCBI Taxonomy" id="485913"/>
    <lineage>
        <taxon>Bacteria</taxon>
        <taxon>Bacillati</taxon>
        <taxon>Chloroflexota</taxon>
        <taxon>Ktedonobacteria</taxon>
        <taxon>Ktedonobacterales</taxon>
        <taxon>Ktedonobacteraceae</taxon>
        <taxon>Ktedonobacter</taxon>
    </lineage>
</organism>
<evidence type="ECO:0000313" key="3">
    <source>
        <dbReference type="EMBL" id="EFH83373.1"/>
    </source>
</evidence>
<reference evidence="3 4" key="1">
    <citation type="journal article" date="2011" name="Stand. Genomic Sci.">
        <title>Non-contiguous finished genome sequence and contextual data of the filamentous soil bacterium Ktedonobacter racemifer type strain (SOSP1-21).</title>
        <authorList>
            <person name="Chang Y.J."/>
            <person name="Land M."/>
            <person name="Hauser L."/>
            <person name="Chertkov O."/>
            <person name="Del Rio T.G."/>
            <person name="Nolan M."/>
            <person name="Copeland A."/>
            <person name="Tice H."/>
            <person name="Cheng J.F."/>
            <person name="Lucas S."/>
            <person name="Han C."/>
            <person name="Goodwin L."/>
            <person name="Pitluck S."/>
            <person name="Ivanova N."/>
            <person name="Ovchinikova G."/>
            <person name="Pati A."/>
            <person name="Chen A."/>
            <person name="Palaniappan K."/>
            <person name="Mavromatis K."/>
            <person name="Liolios K."/>
            <person name="Brettin T."/>
            <person name="Fiebig A."/>
            <person name="Rohde M."/>
            <person name="Abt B."/>
            <person name="Goker M."/>
            <person name="Detter J.C."/>
            <person name="Woyke T."/>
            <person name="Bristow J."/>
            <person name="Eisen J.A."/>
            <person name="Markowitz V."/>
            <person name="Hugenholtz P."/>
            <person name="Kyrpides N.C."/>
            <person name="Klenk H.P."/>
            <person name="Lapidus A."/>
        </authorList>
    </citation>
    <scope>NUCLEOTIDE SEQUENCE [LARGE SCALE GENOMIC DNA]</scope>
    <source>
        <strain evidence="4">DSM 44963</strain>
    </source>
</reference>
<dbReference type="GO" id="GO:0043190">
    <property type="term" value="C:ATP-binding cassette (ABC) transporter complex"/>
    <property type="evidence" value="ECO:0007669"/>
    <property type="project" value="InterPro"/>
</dbReference>
<dbReference type="Pfam" id="PF04069">
    <property type="entry name" value="OpuAC"/>
    <property type="match status" value="1"/>
</dbReference>
<dbReference type="eggNOG" id="COG1732">
    <property type="taxonomic scope" value="Bacteria"/>
</dbReference>
<name>D6TSH2_KTERA</name>
<dbReference type="InterPro" id="IPR007210">
    <property type="entry name" value="ABC_Gly_betaine_transp_sub-bd"/>
</dbReference>
<protein>
    <submittedName>
        <fullName evidence="3">Substrate-binding region of ABC-type glycine betaine transport system</fullName>
    </submittedName>
</protein>